<evidence type="ECO:0000256" key="2">
    <source>
        <dbReference type="ARBA" id="ARBA00022448"/>
    </source>
</evidence>
<keyword evidence="2 7" id="KW-0813">Transport</keyword>
<dbReference type="SUPFAM" id="SSF161098">
    <property type="entry name" value="MetI-like"/>
    <property type="match status" value="1"/>
</dbReference>
<dbReference type="InterPro" id="IPR051393">
    <property type="entry name" value="ABC_transporter_permease"/>
</dbReference>
<evidence type="ECO:0000256" key="4">
    <source>
        <dbReference type="ARBA" id="ARBA00022692"/>
    </source>
</evidence>
<keyword evidence="4 7" id="KW-0812">Transmembrane</keyword>
<feature type="transmembrane region" description="Helical" evidence="7">
    <location>
        <begin position="130"/>
        <end position="150"/>
    </location>
</feature>
<keyword evidence="6 7" id="KW-0472">Membrane</keyword>
<dbReference type="Pfam" id="PF00528">
    <property type="entry name" value="BPD_transp_1"/>
    <property type="match status" value="1"/>
</dbReference>
<evidence type="ECO:0000313" key="11">
    <source>
        <dbReference type="Proteomes" id="UP000295388"/>
    </source>
</evidence>
<dbReference type="Gene3D" id="1.10.3720.10">
    <property type="entry name" value="MetI-like"/>
    <property type="match status" value="1"/>
</dbReference>
<sequence length="313" mass="33938">MSMTQLAPGRPGPAAKVVRGAPPGRPLRRRFPLAPYLMILPFFLSFIAFGAYPLLFALRLSFTNWKGSGELRWIGLGNYTYLLTSSEFWASLANSGIMWLLIVPVQTIGAVAIAAALSQAGLRGRGFFRTTLIVPFVTPLIAMAQVWILLFDADFGAVNAALEAVGLPSIGWLTTTAWSKPTIALLVLWKTTGFAIVIMLAAIQGISDDVYEAADIDGAGVWHKFWSITVPLMRRAIAFYVVIATLGISQMFAEPYVMTKGGPYNSTITSGLFLYNHIGSSDLGLGAANSFLLVLLVFLLSLVSVRLLRSKED</sequence>
<evidence type="ECO:0000256" key="7">
    <source>
        <dbReference type="RuleBase" id="RU363032"/>
    </source>
</evidence>
<feature type="transmembrane region" description="Helical" evidence="7">
    <location>
        <begin position="283"/>
        <end position="308"/>
    </location>
</feature>
<feature type="transmembrane region" description="Helical" evidence="7">
    <location>
        <begin position="97"/>
        <end position="118"/>
    </location>
</feature>
<evidence type="ECO:0000256" key="1">
    <source>
        <dbReference type="ARBA" id="ARBA00004651"/>
    </source>
</evidence>
<evidence type="ECO:0000256" key="3">
    <source>
        <dbReference type="ARBA" id="ARBA00022475"/>
    </source>
</evidence>
<dbReference type="AlphaFoldDB" id="A0A4R6J405"/>
<keyword evidence="5 7" id="KW-1133">Transmembrane helix</keyword>
<name>A0A4R6J405_9ACTN</name>
<accession>A0A4R6J405</accession>
<feature type="transmembrane region" description="Helical" evidence="7">
    <location>
        <begin position="236"/>
        <end position="253"/>
    </location>
</feature>
<gene>
    <name evidence="10" type="ORF">EV643_14521</name>
</gene>
<evidence type="ECO:0000259" key="9">
    <source>
        <dbReference type="PROSITE" id="PS50928"/>
    </source>
</evidence>
<dbReference type="Proteomes" id="UP000295388">
    <property type="component" value="Unassembled WGS sequence"/>
</dbReference>
<comment type="caution">
    <text evidence="10">The sequence shown here is derived from an EMBL/GenBank/DDBJ whole genome shotgun (WGS) entry which is preliminary data.</text>
</comment>
<evidence type="ECO:0000256" key="8">
    <source>
        <dbReference type="SAM" id="MobiDB-lite"/>
    </source>
</evidence>
<dbReference type="PANTHER" id="PTHR30193">
    <property type="entry name" value="ABC TRANSPORTER PERMEASE PROTEIN"/>
    <property type="match status" value="1"/>
</dbReference>
<feature type="transmembrane region" description="Helical" evidence="7">
    <location>
        <begin position="33"/>
        <end position="55"/>
    </location>
</feature>
<evidence type="ECO:0000313" key="10">
    <source>
        <dbReference type="EMBL" id="TDO29677.1"/>
    </source>
</evidence>
<dbReference type="PANTHER" id="PTHR30193:SF37">
    <property type="entry name" value="INNER MEMBRANE ABC TRANSPORTER PERMEASE PROTEIN YCJO"/>
    <property type="match status" value="1"/>
</dbReference>
<comment type="similarity">
    <text evidence="7">Belongs to the binding-protein-dependent transport system permease family.</text>
</comment>
<proteinExistence type="inferred from homology"/>
<feature type="domain" description="ABC transmembrane type-1" evidence="9">
    <location>
        <begin position="92"/>
        <end position="304"/>
    </location>
</feature>
<dbReference type="OrthoDB" id="9805974at2"/>
<dbReference type="CDD" id="cd06261">
    <property type="entry name" value="TM_PBP2"/>
    <property type="match status" value="1"/>
</dbReference>
<dbReference type="EMBL" id="SNWQ01000045">
    <property type="protein sequence ID" value="TDO29677.1"/>
    <property type="molecule type" value="Genomic_DNA"/>
</dbReference>
<dbReference type="PROSITE" id="PS50928">
    <property type="entry name" value="ABC_TM1"/>
    <property type="match status" value="1"/>
</dbReference>
<comment type="subcellular location">
    <subcellularLocation>
        <location evidence="1 7">Cell membrane</location>
        <topology evidence="1 7">Multi-pass membrane protein</topology>
    </subcellularLocation>
</comment>
<organism evidence="10 11">
    <name type="scientific">Kribbella caucasensis</name>
    <dbReference type="NCBI Taxonomy" id="2512215"/>
    <lineage>
        <taxon>Bacteria</taxon>
        <taxon>Bacillati</taxon>
        <taxon>Actinomycetota</taxon>
        <taxon>Actinomycetes</taxon>
        <taxon>Propionibacteriales</taxon>
        <taxon>Kribbellaceae</taxon>
        <taxon>Kribbella</taxon>
    </lineage>
</organism>
<keyword evidence="11" id="KW-1185">Reference proteome</keyword>
<evidence type="ECO:0000256" key="6">
    <source>
        <dbReference type="ARBA" id="ARBA00023136"/>
    </source>
</evidence>
<evidence type="ECO:0000256" key="5">
    <source>
        <dbReference type="ARBA" id="ARBA00022989"/>
    </source>
</evidence>
<dbReference type="InterPro" id="IPR000515">
    <property type="entry name" value="MetI-like"/>
</dbReference>
<dbReference type="InterPro" id="IPR035906">
    <property type="entry name" value="MetI-like_sf"/>
</dbReference>
<keyword evidence="3" id="KW-1003">Cell membrane</keyword>
<protein>
    <submittedName>
        <fullName evidence="10">Multiple sugar transport system permease protein</fullName>
    </submittedName>
</protein>
<dbReference type="GO" id="GO:0055085">
    <property type="term" value="P:transmembrane transport"/>
    <property type="evidence" value="ECO:0007669"/>
    <property type="project" value="InterPro"/>
</dbReference>
<dbReference type="GO" id="GO:0005886">
    <property type="term" value="C:plasma membrane"/>
    <property type="evidence" value="ECO:0007669"/>
    <property type="project" value="UniProtKB-SubCell"/>
</dbReference>
<feature type="region of interest" description="Disordered" evidence="8">
    <location>
        <begin position="1"/>
        <end position="21"/>
    </location>
</feature>
<feature type="transmembrane region" description="Helical" evidence="7">
    <location>
        <begin position="183"/>
        <end position="203"/>
    </location>
</feature>
<keyword evidence="10" id="KW-0762">Sugar transport</keyword>
<reference evidence="10 11" key="1">
    <citation type="submission" date="2019-03" db="EMBL/GenBank/DDBJ databases">
        <title>Genomic Encyclopedia of Type Strains, Phase III (KMG-III): the genomes of soil and plant-associated and newly described type strains.</title>
        <authorList>
            <person name="Whitman W."/>
        </authorList>
    </citation>
    <scope>NUCLEOTIDE SEQUENCE [LARGE SCALE GENOMIC DNA]</scope>
    <source>
        <strain evidence="10 11">VKM Ac-2527</strain>
    </source>
</reference>